<keyword evidence="6 9" id="KW-0418">Kinase</keyword>
<comment type="similarity">
    <text evidence="1 9">Belongs to the guanylate kinase family.</text>
</comment>
<dbReference type="GO" id="GO:0005524">
    <property type="term" value="F:ATP binding"/>
    <property type="evidence" value="ECO:0007669"/>
    <property type="project" value="UniProtKB-UniRule"/>
</dbReference>
<dbReference type="CDD" id="cd00071">
    <property type="entry name" value="GMPK"/>
    <property type="match status" value="1"/>
</dbReference>
<name>A0A2T4TVP6_9BACT</name>
<dbReference type="EC" id="2.7.4.8" evidence="2 9"/>
<protein>
    <recommendedName>
        <fullName evidence="3 9">Guanylate kinase</fullName>
        <ecNumber evidence="2 9">2.7.4.8</ecNumber>
    </recommendedName>
    <alternativeName>
        <fullName evidence="8 9">GMP kinase</fullName>
    </alternativeName>
</protein>
<evidence type="ECO:0000256" key="8">
    <source>
        <dbReference type="ARBA" id="ARBA00030128"/>
    </source>
</evidence>
<dbReference type="Pfam" id="PF00625">
    <property type="entry name" value="Guanylate_kin"/>
    <property type="match status" value="1"/>
</dbReference>
<evidence type="ECO:0000256" key="6">
    <source>
        <dbReference type="ARBA" id="ARBA00022777"/>
    </source>
</evidence>
<organism evidence="11 12">
    <name type="scientific">Candidatus Methylomirabilis limnetica</name>
    <dbReference type="NCBI Taxonomy" id="2033718"/>
    <lineage>
        <taxon>Bacteria</taxon>
        <taxon>Candidatus Methylomirabilota</taxon>
        <taxon>Candidatus Methylomirabilia</taxon>
        <taxon>Candidatus Methylomirabilales</taxon>
        <taxon>Candidatus Methylomirabilaceae</taxon>
        <taxon>Candidatus Methylomirabilis</taxon>
    </lineage>
</organism>
<dbReference type="FunFam" id="3.30.63.10:FF:000002">
    <property type="entry name" value="Guanylate kinase 1"/>
    <property type="match status" value="1"/>
</dbReference>
<dbReference type="InterPro" id="IPR008144">
    <property type="entry name" value="Guanylate_kin-like_dom"/>
</dbReference>
<dbReference type="GO" id="GO:0004385">
    <property type="term" value="F:GMP kinase activity"/>
    <property type="evidence" value="ECO:0007669"/>
    <property type="project" value="UniProtKB-UniRule"/>
</dbReference>
<feature type="domain" description="Guanylate kinase-like" evidence="10">
    <location>
        <begin position="5"/>
        <end position="183"/>
    </location>
</feature>
<dbReference type="Proteomes" id="UP000241436">
    <property type="component" value="Unassembled WGS sequence"/>
</dbReference>
<dbReference type="NCBIfam" id="TIGR03263">
    <property type="entry name" value="guanyl_kin"/>
    <property type="match status" value="1"/>
</dbReference>
<dbReference type="AlphaFoldDB" id="A0A2T4TVP6"/>
<dbReference type="InterPro" id="IPR027417">
    <property type="entry name" value="P-loop_NTPase"/>
</dbReference>
<evidence type="ECO:0000256" key="2">
    <source>
        <dbReference type="ARBA" id="ARBA00012961"/>
    </source>
</evidence>
<dbReference type="PROSITE" id="PS00856">
    <property type="entry name" value="GUANYLATE_KINASE_1"/>
    <property type="match status" value="1"/>
</dbReference>
<dbReference type="InterPro" id="IPR008145">
    <property type="entry name" value="GK/Ca_channel_bsu"/>
</dbReference>
<keyword evidence="5 9" id="KW-0547">Nucleotide-binding</keyword>
<evidence type="ECO:0000256" key="1">
    <source>
        <dbReference type="ARBA" id="ARBA00005790"/>
    </source>
</evidence>
<dbReference type="HAMAP" id="MF_00328">
    <property type="entry name" value="Guanylate_kinase"/>
    <property type="match status" value="1"/>
</dbReference>
<reference evidence="12" key="2">
    <citation type="journal article" date="2018" name="Environ. Microbiol.">
        <title>Bloom of a denitrifying methanotroph, 'Candidatus Methylomirabilis limnetica', in a deep stratified lake.</title>
        <authorList>
            <person name="Graf J.S."/>
            <person name="Mayr M.J."/>
            <person name="Marchant H.K."/>
            <person name="Tienken D."/>
            <person name="Hach P.F."/>
            <person name="Brand A."/>
            <person name="Schubert C.J."/>
            <person name="Kuypers M.M."/>
            <person name="Milucka J."/>
        </authorList>
    </citation>
    <scope>NUCLEOTIDE SEQUENCE [LARGE SCALE GENOMIC DNA]</scope>
    <source>
        <strain evidence="12">Zug</strain>
    </source>
</reference>
<dbReference type="InterPro" id="IPR017665">
    <property type="entry name" value="Guanylate_kinase"/>
</dbReference>
<keyword evidence="7 9" id="KW-0067">ATP-binding</keyword>
<dbReference type="GO" id="GO:0005829">
    <property type="term" value="C:cytosol"/>
    <property type="evidence" value="ECO:0007669"/>
    <property type="project" value="TreeGrafter"/>
</dbReference>
<dbReference type="PANTHER" id="PTHR23117:SF13">
    <property type="entry name" value="GUANYLATE KINASE"/>
    <property type="match status" value="1"/>
</dbReference>
<evidence type="ECO:0000256" key="5">
    <source>
        <dbReference type="ARBA" id="ARBA00022741"/>
    </source>
</evidence>
<evidence type="ECO:0000256" key="9">
    <source>
        <dbReference type="HAMAP-Rule" id="MF_00328"/>
    </source>
</evidence>
<sequence length="202" mass="23534">MNRHRLVVVVSAPSGAGKTSLCHEAARLLPRLIHSVSYTTRAPRPDEQDGRDYHFVNEPTFRRMIEAGEFAEWAYVHGHLYGTSRPLLEKQFAEGLDVILDIDTQGAAKLRQDYRTGVFVFVVPPTFDMLETRLRQRRTDSEEEIRRRLAMAREELQHYRHYQYIVVNDIFEETVKQLCCIITAERARRDRVDLSFLDVGID</sequence>
<dbReference type="InterPro" id="IPR020590">
    <property type="entry name" value="Guanylate_kinase_CS"/>
</dbReference>
<comment type="subcellular location">
    <subcellularLocation>
        <location evidence="9">Cytoplasm</location>
    </subcellularLocation>
</comment>
<comment type="catalytic activity">
    <reaction evidence="9">
        <text>GMP + ATP = GDP + ADP</text>
        <dbReference type="Rhea" id="RHEA:20780"/>
        <dbReference type="ChEBI" id="CHEBI:30616"/>
        <dbReference type="ChEBI" id="CHEBI:58115"/>
        <dbReference type="ChEBI" id="CHEBI:58189"/>
        <dbReference type="ChEBI" id="CHEBI:456216"/>
        <dbReference type="EC" id="2.7.4.8"/>
    </reaction>
</comment>
<evidence type="ECO:0000313" key="12">
    <source>
        <dbReference type="Proteomes" id="UP000241436"/>
    </source>
</evidence>
<comment type="caution">
    <text evidence="11">The sequence shown here is derived from an EMBL/GenBank/DDBJ whole genome shotgun (WGS) entry which is preliminary data.</text>
</comment>
<keyword evidence="4 9" id="KW-0808">Transferase</keyword>
<keyword evidence="12" id="KW-1185">Reference proteome</keyword>
<evidence type="ECO:0000256" key="7">
    <source>
        <dbReference type="ARBA" id="ARBA00022840"/>
    </source>
</evidence>
<dbReference type="SMART" id="SM00072">
    <property type="entry name" value="GuKc"/>
    <property type="match status" value="1"/>
</dbReference>
<comment type="function">
    <text evidence="9">Essential for recycling GMP and indirectly, cGMP.</text>
</comment>
<evidence type="ECO:0000256" key="4">
    <source>
        <dbReference type="ARBA" id="ARBA00022679"/>
    </source>
</evidence>
<reference evidence="11 12" key="1">
    <citation type="submission" date="2017-09" db="EMBL/GenBank/DDBJ databases">
        <title>Bloom of a denitrifying methanotroph, Candidatus Methylomirabilis limnetica, in a deep stratified lake.</title>
        <authorList>
            <person name="Graf J.S."/>
            <person name="Marchant H.K."/>
            <person name="Tienken D."/>
            <person name="Hach P.F."/>
            <person name="Brand A."/>
            <person name="Schubert C.J."/>
            <person name="Kuypers M.M."/>
            <person name="Milucka J."/>
        </authorList>
    </citation>
    <scope>NUCLEOTIDE SEQUENCE [LARGE SCALE GENOMIC DNA]</scope>
    <source>
        <strain evidence="11 12">Zug</strain>
    </source>
</reference>
<dbReference type="Gene3D" id="3.40.50.300">
    <property type="entry name" value="P-loop containing nucleotide triphosphate hydrolases"/>
    <property type="match status" value="1"/>
</dbReference>
<evidence type="ECO:0000256" key="3">
    <source>
        <dbReference type="ARBA" id="ARBA00016296"/>
    </source>
</evidence>
<dbReference type="RefSeq" id="WP_107563440.1">
    <property type="nucleotide sequence ID" value="NZ_NVQC01000028.1"/>
</dbReference>
<dbReference type="OrthoDB" id="9808150at2"/>
<accession>A0A2T4TVP6</accession>
<keyword evidence="9" id="KW-0963">Cytoplasm</keyword>
<evidence type="ECO:0000313" key="11">
    <source>
        <dbReference type="EMBL" id="PTL35182.1"/>
    </source>
</evidence>
<proteinExistence type="inferred from homology"/>
<dbReference type="Gene3D" id="3.30.63.10">
    <property type="entry name" value="Guanylate Kinase phosphate binding domain"/>
    <property type="match status" value="1"/>
</dbReference>
<evidence type="ECO:0000259" key="10">
    <source>
        <dbReference type="PROSITE" id="PS50052"/>
    </source>
</evidence>
<dbReference type="SUPFAM" id="SSF52540">
    <property type="entry name" value="P-loop containing nucleoside triphosphate hydrolases"/>
    <property type="match status" value="1"/>
</dbReference>
<gene>
    <name evidence="9" type="primary">gmk</name>
    <name evidence="11" type="ORF">CLG94_10780</name>
</gene>
<dbReference type="EMBL" id="NVQC01000028">
    <property type="protein sequence ID" value="PTL35182.1"/>
    <property type="molecule type" value="Genomic_DNA"/>
</dbReference>
<dbReference type="PROSITE" id="PS50052">
    <property type="entry name" value="GUANYLATE_KINASE_2"/>
    <property type="match status" value="1"/>
</dbReference>
<feature type="binding site" evidence="9">
    <location>
        <begin position="12"/>
        <end position="19"/>
    </location>
    <ligand>
        <name>ATP</name>
        <dbReference type="ChEBI" id="CHEBI:30616"/>
    </ligand>
</feature>
<dbReference type="PANTHER" id="PTHR23117">
    <property type="entry name" value="GUANYLATE KINASE-RELATED"/>
    <property type="match status" value="1"/>
</dbReference>